<evidence type="ECO:0000313" key="3">
    <source>
        <dbReference type="EMBL" id="KAL1249364.1"/>
    </source>
</evidence>
<dbReference type="InterPro" id="IPR001584">
    <property type="entry name" value="Integrase_cat-core"/>
</dbReference>
<dbReference type="InterPro" id="IPR012337">
    <property type="entry name" value="RNaseH-like_sf"/>
</dbReference>
<dbReference type="Pfam" id="PF00078">
    <property type="entry name" value="RVT_1"/>
    <property type="match status" value="1"/>
</dbReference>
<dbReference type="Gene3D" id="3.30.420.10">
    <property type="entry name" value="Ribonuclease H-like superfamily/Ribonuclease H"/>
    <property type="match status" value="1"/>
</dbReference>
<evidence type="ECO:0000259" key="2">
    <source>
        <dbReference type="PROSITE" id="PS50994"/>
    </source>
</evidence>
<dbReference type="PANTHER" id="PTHR37984:SF5">
    <property type="entry name" value="PROTEIN NYNRIN-LIKE"/>
    <property type="match status" value="1"/>
</dbReference>
<protein>
    <recommendedName>
        <fullName evidence="5">Integrase catalytic domain-containing protein</fullName>
    </recommendedName>
</protein>
<dbReference type="EMBL" id="JAYMGO010000023">
    <property type="protein sequence ID" value="KAL1249364.1"/>
    <property type="molecule type" value="Genomic_DNA"/>
</dbReference>
<reference evidence="3 4" key="1">
    <citation type="submission" date="2023-09" db="EMBL/GenBank/DDBJ databases">
        <authorList>
            <person name="Wang M."/>
        </authorList>
    </citation>
    <scope>NUCLEOTIDE SEQUENCE [LARGE SCALE GENOMIC DNA]</scope>
    <source>
        <strain evidence="3">GT-2023</strain>
        <tissue evidence="3">Liver</tissue>
    </source>
</reference>
<proteinExistence type="predicted"/>
<evidence type="ECO:0000313" key="4">
    <source>
        <dbReference type="Proteomes" id="UP001558613"/>
    </source>
</evidence>
<gene>
    <name evidence="3" type="ORF">QQF64_020369</name>
</gene>
<dbReference type="CDD" id="cd01650">
    <property type="entry name" value="RT_nLTR_like"/>
    <property type="match status" value="1"/>
</dbReference>
<keyword evidence="4" id="KW-1185">Reference proteome</keyword>
<comment type="caution">
    <text evidence="3">The sequence shown here is derived from an EMBL/GenBank/DDBJ whole genome shotgun (WGS) entry which is preliminary data.</text>
</comment>
<accession>A0ABR3L8Z1</accession>
<sequence length="445" mass="49940">MEPLQSTPLPERPWQRIAMDLCVYKGKQYLVVSDYYSRYLEILLLQSTTSEHVIQRQKALFARFGIPEQIFSDHGPQFSSDIQHITSSPHNPQGNRHAEKAVQTAKRFLKQDDPVLALMCFRATPTSSTGVSPAELLMDDETKWKGPATVLAESVTPRILWKILRVIWHRGAVADQWRQAEGVWLPKEENSTKLEQFRTISLLSIEEKIFFSILSRRLTDFLLKNAYIDTSVQKGGIPGVSGCLEHTGVVTQLIREAREDKGDLAVLWLVLANAYGSIPNKLVETTLDQHHVPRKVKDLILDYYGNFRLRVSSGSITSDWHRLEKGLITGCTISVSLFALAMNMVVKAAETECRGPLSKSGTRQPPIKAFMDDLTVTTTSVPGGRWILQGLEKLISWARMSFKSAKSRAMVLKRGKVSDKFHFIVNGMAIPSITEKPGQEPGQGL</sequence>
<organism evidence="3 4">
    <name type="scientific">Cirrhinus molitorella</name>
    <name type="common">mud carp</name>
    <dbReference type="NCBI Taxonomy" id="172907"/>
    <lineage>
        <taxon>Eukaryota</taxon>
        <taxon>Metazoa</taxon>
        <taxon>Chordata</taxon>
        <taxon>Craniata</taxon>
        <taxon>Vertebrata</taxon>
        <taxon>Euteleostomi</taxon>
        <taxon>Actinopterygii</taxon>
        <taxon>Neopterygii</taxon>
        <taxon>Teleostei</taxon>
        <taxon>Ostariophysi</taxon>
        <taxon>Cypriniformes</taxon>
        <taxon>Cyprinidae</taxon>
        <taxon>Labeoninae</taxon>
        <taxon>Labeonini</taxon>
        <taxon>Cirrhinus</taxon>
    </lineage>
</organism>
<dbReference type="PROSITE" id="PS50878">
    <property type="entry name" value="RT_POL"/>
    <property type="match status" value="1"/>
</dbReference>
<dbReference type="SUPFAM" id="SSF53098">
    <property type="entry name" value="Ribonuclease H-like"/>
    <property type="match status" value="1"/>
</dbReference>
<dbReference type="InterPro" id="IPR000477">
    <property type="entry name" value="RT_dom"/>
</dbReference>
<dbReference type="PROSITE" id="PS50994">
    <property type="entry name" value="INTEGRASE"/>
    <property type="match status" value="1"/>
</dbReference>
<name>A0ABR3L8Z1_9TELE</name>
<dbReference type="PANTHER" id="PTHR37984">
    <property type="entry name" value="PROTEIN CBG26694"/>
    <property type="match status" value="1"/>
</dbReference>
<evidence type="ECO:0000259" key="1">
    <source>
        <dbReference type="PROSITE" id="PS50878"/>
    </source>
</evidence>
<evidence type="ECO:0008006" key="5">
    <source>
        <dbReference type="Google" id="ProtNLM"/>
    </source>
</evidence>
<feature type="domain" description="Integrase catalytic" evidence="2">
    <location>
        <begin position="9"/>
        <end position="109"/>
    </location>
</feature>
<feature type="domain" description="Reverse transcriptase" evidence="1">
    <location>
        <begin position="166"/>
        <end position="430"/>
    </location>
</feature>
<dbReference type="InterPro" id="IPR036397">
    <property type="entry name" value="RNaseH_sf"/>
</dbReference>
<dbReference type="Proteomes" id="UP001558613">
    <property type="component" value="Unassembled WGS sequence"/>
</dbReference>
<dbReference type="InterPro" id="IPR050951">
    <property type="entry name" value="Retrovirus_Pol_polyprotein"/>
</dbReference>